<protein>
    <submittedName>
        <fullName evidence="3">NitT/TauT family transport system substrate-binding protein</fullName>
    </submittedName>
</protein>
<dbReference type="InterPro" id="IPR006311">
    <property type="entry name" value="TAT_signal"/>
</dbReference>
<keyword evidence="4" id="KW-1185">Reference proteome</keyword>
<feature type="signal peptide" evidence="1">
    <location>
        <begin position="1"/>
        <end position="25"/>
    </location>
</feature>
<accession>A0A927QWG6</accession>
<dbReference type="AlphaFoldDB" id="A0A927QWG6"/>
<evidence type="ECO:0000313" key="3">
    <source>
        <dbReference type="EMBL" id="MBE1486885.1"/>
    </source>
</evidence>
<organism evidence="3 4">
    <name type="scientific">Plantactinospora soyae</name>
    <dbReference type="NCBI Taxonomy" id="1544732"/>
    <lineage>
        <taxon>Bacteria</taxon>
        <taxon>Bacillati</taxon>
        <taxon>Actinomycetota</taxon>
        <taxon>Actinomycetes</taxon>
        <taxon>Micromonosporales</taxon>
        <taxon>Micromonosporaceae</taxon>
        <taxon>Plantactinospora</taxon>
    </lineage>
</organism>
<evidence type="ECO:0000313" key="4">
    <source>
        <dbReference type="Proteomes" id="UP000649753"/>
    </source>
</evidence>
<name>A0A927QWG6_9ACTN</name>
<proteinExistence type="predicted"/>
<dbReference type="EMBL" id="JADBEB010000001">
    <property type="protein sequence ID" value="MBE1486885.1"/>
    <property type="molecule type" value="Genomic_DNA"/>
</dbReference>
<dbReference type="GO" id="GO:0009228">
    <property type="term" value="P:thiamine biosynthetic process"/>
    <property type="evidence" value="ECO:0007669"/>
    <property type="project" value="InterPro"/>
</dbReference>
<dbReference type="PANTHER" id="PTHR31528:SF15">
    <property type="entry name" value="RIBOFLAVIN-BINDING PROTEIN RIBY"/>
    <property type="match status" value="1"/>
</dbReference>
<dbReference type="Gene3D" id="3.40.190.10">
    <property type="entry name" value="Periplasmic binding protein-like II"/>
    <property type="match status" value="2"/>
</dbReference>
<dbReference type="PROSITE" id="PS51318">
    <property type="entry name" value="TAT"/>
    <property type="match status" value="1"/>
</dbReference>
<sequence length="341" mass="35838">MPTSVMTRRSLLVGAAATTAAAMTACDSGSGGKASSRQTEKVTILTGAGFQGREAPIFVAREKGWFGEVDLDVQVLPGKGTTDNLKTLVGGQATFATLDVSGALMEYSKPNGIKNFKLTSILHQRNLACFVALKSSGINTPADLAGKTLSYIPGGINHLLFATYAQLANFDPSKIKWVNAGPLQHAALLAERKVDAISQFVPAVESVRVLAKQPLTVLPFTDYLTDLHGSAIGVTAETAKNKPDLVRRFNSALLRGLKYAIDNPDEAGKIYSAQKETQGQKPEAAVAELKGLVGYIEGIADAPLGHFDMSRVARNIAILQGAGAVPVGLPPTDIVLTNLAG</sequence>
<dbReference type="Pfam" id="PF09084">
    <property type="entry name" value="NMT1"/>
    <property type="match status" value="1"/>
</dbReference>
<gene>
    <name evidence="3" type="ORF">H4W31_002523</name>
</gene>
<dbReference type="InterPro" id="IPR027939">
    <property type="entry name" value="NMT1/THI5"/>
</dbReference>
<dbReference type="Proteomes" id="UP000649753">
    <property type="component" value="Unassembled WGS sequence"/>
</dbReference>
<feature type="chain" id="PRO_5039233903" evidence="1">
    <location>
        <begin position="26"/>
        <end position="341"/>
    </location>
</feature>
<evidence type="ECO:0000259" key="2">
    <source>
        <dbReference type="Pfam" id="PF09084"/>
    </source>
</evidence>
<dbReference type="RefSeq" id="WP_192766829.1">
    <property type="nucleotide sequence ID" value="NZ_JADBEB010000001.1"/>
</dbReference>
<reference evidence="3" key="1">
    <citation type="submission" date="2020-10" db="EMBL/GenBank/DDBJ databases">
        <title>Sequencing the genomes of 1000 actinobacteria strains.</title>
        <authorList>
            <person name="Klenk H.-P."/>
        </authorList>
    </citation>
    <scope>NUCLEOTIDE SEQUENCE</scope>
    <source>
        <strain evidence="3">DSM 46832</strain>
    </source>
</reference>
<evidence type="ECO:0000256" key="1">
    <source>
        <dbReference type="SAM" id="SignalP"/>
    </source>
</evidence>
<keyword evidence="1" id="KW-0732">Signal</keyword>
<dbReference type="PANTHER" id="PTHR31528">
    <property type="entry name" value="4-AMINO-5-HYDROXYMETHYL-2-METHYLPYRIMIDINE PHOSPHATE SYNTHASE THI11-RELATED"/>
    <property type="match status" value="1"/>
</dbReference>
<feature type="domain" description="SsuA/THI5-like" evidence="2">
    <location>
        <begin position="55"/>
        <end position="267"/>
    </location>
</feature>
<comment type="caution">
    <text evidence="3">The sequence shown here is derived from an EMBL/GenBank/DDBJ whole genome shotgun (WGS) entry which is preliminary data.</text>
</comment>
<dbReference type="SUPFAM" id="SSF53850">
    <property type="entry name" value="Periplasmic binding protein-like II"/>
    <property type="match status" value="1"/>
</dbReference>
<dbReference type="InterPro" id="IPR015168">
    <property type="entry name" value="SsuA/THI5"/>
</dbReference>